<evidence type="ECO:0000256" key="1">
    <source>
        <dbReference type="SAM" id="MobiDB-lite"/>
    </source>
</evidence>
<dbReference type="InParanoid" id="A0A5C3NVF3"/>
<feature type="compositionally biased region" description="Low complexity" evidence="1">
    <location>
        <begin position="494"/>
        <end position="522"/>
    </location>
</feature>
<evidence type="ECO:0000313" key="2">
    <source>
        <dbReference type="EMBL" id="TFK81022.1"/>
    </source>
</evidence>
<proteinExistence type="predicted"/>
<accession>A0A5C3NVF3</accession>
<dbReference type="Proteomes" id="UP000308197">
    <property type="component" value="Unassembled WGS sequence"/>
</dbReference>
<feature type="compositionally biased region" description="Basic residues" evidence="1">
    <location>
        <begin position="803"/>
        <end position="812"/>
    </location>
</feature>
<reference evidence="2 3" key="1">
    <citation type="journal article" date="2019" name="Nat. Ecol. Evol.">
        <title>Megaphylogeny resolves global patterns of mushroom evolution.</title>
        <authorList>
            <person name="Varga T."/>
            <person name="Krizsan K."/>
            <person name="Foldi C."/>
            <person name="Dima B."/>
            <person name="Sanchez-Garcia M."/>
            <person name="Sanchez-Ramirez S."/>
            <person name="Szollosi G.J."/>
            <person name="Szarkandi J.G."/>
            <person name="Papp V."/>
            <person name="Albert L."/>
            <person name="Andreopoulos W."/>
            <person name="Angelini C."/>
            <person name="Antonin V."/>
            <person name="Barry K.W."/>
            <person name="Bougher N.L."/>
            <person name="Buchanan P."/>
            <person name="Buyck B."/>
            <person name="Bense V."/>
            <person name="Catcheside P."/>
            <person name="Chovatia M."/>
            <person name="Cooper J."/>
            <person name="Damon W."/>
            <person name="Desjardin D."/>
            <person name="Finy P."/>
            <person name="Geml J."/>
            <person name="Haridas S."/>
            <person name="Hughes K."/>
            <person name="Justo A."/>
            <person name="Karasinski D."/>
            <person name="Kautmanova I."/>
            <person name="Kiss B."/>
            <person name="Kocsube S."/>
            <person name="Kotiranta H."/>
            <person name="LaButti K.M."/>
            <person name="Lechner B.E."/>
            <person name="Liimatainen K."/>
            <person name="Lipzen A."/>
            <person name="Lukacs Z."/>
            <person name="Mihaltcheva S."/>
            <person name="Morgado L.N."/>
            <person name="Niskanen T."/>
            <person name="Noordeloos M.E."/>
            <person name="Ohm R.A."/>
            <person name="Ortiz-Santana B."/>
            <person name="Ovrebo C."/>
            <person name="Racz N."/>
            <person name="Riley R."/>
            <person name="Savchenko A."/>
            <person name="Shiryaev A."/>
            <person name="Soop K."/>
            <person name="Spirin V."/>
            <person name="Szebenyi C."/>
            <person name="Tomsovsky M."/>
            <person name="Tulloss R.E."/>
            <person name="Uehling J."/>
            <person name="Grigoriev I.V."/>
            <person name="Vagvolgyi C."/>
            <person name="Papp T."/>
            <person name="Martin F.M."/>
            <person name="Miettinen O."/>
            <person name="Hibbett D.S."/>
            <person name="Nagy L.G."/>
        </authorList>
    </citation>
    <scope>NUCLEOTIDE SEQUENCE [LARGE SCALE GENOMIC DNA]</scope>
    <source>
        <strain evidence="2 3">HHB13444</strain>
    </source>
</reference>
<feature type="region of interest" description="Disordered" evidence="1">
    <location>
        <begin position="1"/>
        <end position="28"/>
    </location>
</feature>
<feature type="compositionally biased region" description="Low complexity" evidence="1">
    <location>
        <begin position="456"/>
        <end position="465"/>
    </location>
</feature>
<evidence type="ECO:0000313" key="3">
    <source>
        <dbReference type="Proteomes" id="UP000308197"/>
    </source>
</evidence>
<dbReference type="STRING" id="1314778.A0A5C3NVF3"/>
<dbReference type="AlphaFoldDB" id="A0A5C3NVF3"/>
<sequence>MSANPITKSIPKKKKNKSDNEDPTEADGRRWAKGHKYEFLAARLPLWHDARDLNEMSSFYTRVTLLFIRFFTWDRALDPDGNGPAEDPSEDNLNEVLEVAGLEPAEVERRAVIFMELRGKIQRWFRYHGTKALKSQRVDPLSKILAALKSQDKPPRRMQTLHFYSKLYYDTRIKPTVDAEWPKLIAQAGAKGLAVPKRLKHQNAAALKKQRDAEFDEEYGVWKAASQDPDLPKTAEDFAQALEDAATWLHPLAQSLSKRLGLNVSILLTGPMGSSGGRIDVKGVHAGESSGLVPKLWPAYDVHAYEALLKSLVGFAKACFSLEECRARALPGTVPADAESLSTRTYGNFDCWSCSVLRRKCRAAPASRYPWDCGSRSNSTPAMPSPLRMVSTLSARAMRASVPPNAAAEPIYGPPSMLLDVSRANLPPSSPVFNVGVTTPVIEKSSSAPNDPSPSSPSSLTTMPSVNPPPLPLSATPVSSTTRKKQPLPPPSSSPTAESPTPPTETSALPSSSPSPTLASAAKKVLAEKSAAKKVLAEGSAAASPRRMRASPAPASISAGPRTVRAPGTPKSISAGPTFGRTATRASLGRSASISAGPAPFSKINEKNCPSNIVDIIHYLKGHEWGPVWDHCVATWVEIERFAQFEAHGTLQNPTDGRPLEVPAWMKRARKLVDFPINNVDKFADGWLKWWNSNRPSSEGFDDVPANLDWAVLNVTGPNGLRLFMLTLAWWGAVVEDDQGSRGKWLLAVGDVRVVFDRVLLAAAKRYNSGEVDVDLDVDDCMQEPVSRKRQRGNASATPVKLSTKKRKVKNN</sequence>
<feature type="compositionally biased region" description="Low complexity" evidence="1">
    <location>
        <begin position="540"/>
        <end position="562"/>
    </location>
</feature>
<name>A0A5C3NVF3_9APHY</name>
<protein>
    <submittedName>
        <fullName evidence="2">Uncharacterized protein</fullName>
    </submittedName>
</protein>
<dbReference type="EMBL" id="ML211667">
    <property type="protein sequence ID" value="TFK81022.1"/>
    <property type="molecule type" value="Genomic_DNA"/>
</dbReference>
<feature type="region of interest" description="Disordered" evidence="1">
    <location>
        <begin position="536"/>
        <end position="581"/>
    </location>
</feature>
<feature type="region of interest" description="Disordered" evidence="1">
    <location>
        <begin position="443"/>
        <end position="524"/>
    </location>
</feature>
<gene>
    <name evidence="2" type="ORF">K466DRAFT_569297</name>
</gene>
<keyword evidence="3" id="KW-1185">Reference proteome</keyword>
<organism evidence="2 3">
    <name type="scientific">Polyporus arcularius HHB13444</name>
    <dbReference type="NCBI Taxonomy" id="1314778"/>
    <lineage>
        <taxon>Eukaryota</taxon>
        <taxon>Fungi</taxon>
        <taxon>Dikarya</taxon>
        <taxon>Basidiomycota</taxon>
        <taxon>Agaricomycotina</taxon>
        <taxon>Agaricomycetes</taxon>
        <taxon>Polyporales</taxon>
        <taxon>Polyporaceae</taxon>
        <taxon>Polyporus</taxon>
    </lineage>
</organism>
<feature type="region of interest" description="Disordered" evidence="1">
    <location>
        <begin position="786"/>
        <end position="812"/>
    </location>
</feature>